<comment type="caution">
    <text evidence="1">The sequence shown here is derived from an EMBL/GenBank/DDBJ whole genome shotgun (WGS) entry which is preliminary data.</text>
</comment>
<name>A0A396IV13_MEDTR</name>
<dbReference type="Gramene" id="rna14869">
    <property type="protein sequence ID" value="RHN66787.1"/>
    <property type="gene ID" value="gene14869"/>
</dbReference>
<organism evidence="1">
    <name type="scientific">Medicago truncatula</name>
    <name type="common">Barrel medic</name>
    <name type="synonym">Medicago tribuloides</name>
    <dbReference type="NCBI Taxonomy" id="3880"/>
    <lineage>
        <taxon>Eukaryota</taxon>
        <taxon>Viridiplantae</taxon>
        <taxon>Streptophyta</taxon>
        <taxon>Embryophyta</taxon>
        <taxon>Tracheophyta</taxon>
        <taxon>Spermatophyta</taxon>
        <taxon>Magnoliopsida</taxon>
        <taxon>eudicotyledons</taxon>
        <taxon>Gunneridae</taxon>
        <taxon>Pentapetalae</taxon>
        <taxon>rosids</taxon>
        <taxon>fabids</taxon>
        <taxon>Fabales</taxon>
        <taxon>Fabaceae</taxon>
        <taxon>Papilionoideae</taxon>
        <taxon>50 kb inversion clade</taxon>
        <taxon>NPAAA clade</taxon>
        <taxon>Hologalegina</taxon>
        <taxon>IRL clade</taxon>
        <taxon>Trifolieae</taxon>
        <taxon>Medicago</taxon>
    </lineage>
</organism>
<evidence type="ECO:0008006" key="2">
    <source>
        <dbReference type="Google" id="ProtNLM"/>
    </source>
</evidence>
<dbReference type="AlphaFoldDB" id="A0A396IV13"/>
<sequence>MLQNISYLLGVVASFERPNSLISSTNPIKLLISIAFHIGLAFKYH</sequence>
<proteinExistence type="predicted"/>
<protein>
    <recommendedName>
        <fullName evidence="2">Transmembrane protein</fullName>
    </recommendedName>
</protein>
<evidence type="ECO:0000313" key="1">
    <source>
        <dbReference type="EMBL" id="RHN66787.1"/>
    </source>
</evidence>
<reference evidence="1" key="1">
    <citation type="journal article" date="2018" name="Nat. Plants">
        <title>Whole-genome landscape of Medicago truncatula symbiotic genes.</title>
        <authorList>
            <person name="Pecrix Y."/>
            <person name="Gamas P."/>
            <person name="Carrere S."/>
        </authorList>
    </citation>
    <scope>NUCLEOTIDE SEQUENCE</scope>
    <source>
        <tissue evidence="1">Leaves</tissue>
    </source>
</reference>
<dbReference type="EMBL" id="PSQE01000003">
    <property type="protein sequence ID" value="RHN66787.1"/>
    <property type="molecule type" value="Genomic_DNA"/>
</dbReference>
<gene>
    <name evidence="1" type="ORF">MtrunA17_Chr3g0095381</name>
</gene>
<accession>A0A396IV13</accession>
<dbReference type="Proteomes" id="UP000265566">
    <property type="component" value="Chromosome 3"/>
</dbReference>